<gene>
    <name evidence="1" type="ORF">SVUK_LOCUS446</name>
</gene>
<evidence type="ECO:0000313" key="1">
    <source>
        <dbReference type="EMBL" id="VDM65448.1"/>
    </source>
</evidence>
<reference evidence="1 2" key="1">
    <citation type="submission" date="2018-11" db="EMBL/GenBank/DDBJ databases">
        <authorList>
            <consortium name="Pathogen Informatics"/>
        </authorList>
    </citation>
    <scope>NUCLEOTIDE SEQUENCE [LARGE SCALE GENOMIC DNA]</scope>
</reference>
<organism evidence="1 2">
    <name type="scientific">Strongylus vulgaris</name>
    <name type="common">Blood worm</name>
    <dbReference type="NCBI Taxonomy" id="40348"/>
    <lineage>
        <taxon>Eukaryota</taxon>
        <taxon>Metazoa</taxon>
        <taxon>Ecdysozoa</taxon>
        <taxon>Nematoda</taxon>
        <taxon>Chromadorea</taxon>
        <taxon>Rhabditida</taxon>
        <taxon>Rhabditina</taxon>
        <taxon>Rhabditomorpha</taxon>
        <taxon>Strongyloidea</taxon>
        <taxon>Strongylidae</taxon>
        <taxon>Strongylus</taxon>
    </lineage>
</organism>
<dbReference type="EMBL" id="UYYB01000733">
    <property type="protein sequence ID" value="VDM65448.1"/>
    <property type="molecule type" value="Genomic_DNA"/>
</dbReference>
<sequence length="142" mass="15844">MMNVPSLSCFIRLRTLCFLRGDYVVVDTPYNFEKGVKISIGGDRPAVPDGGASGRPYSYWVSGKAETSSSFSAWEILLENTSLQTNVATCDERGLPQIQLSRTVPYLSTCEPGRTPRKGVVRKMRGCYEVRDIVTSRQREVN</sequence>
<dbReference type="Proteomes" id="UP000270094">
    <property type="component" value="Unassembled WGS sequence"/>
</dbReference>
<protein>
    <submittedName>
        <fullName evidence="1">Uncharacterized protein</fullName>
    </submittedName>
</protein>
<name>A0A3P7K8X3_STRVU</name>
<keyword evidence="2" id="KW-1185">Reference proteome</keyword>
<dbReference type="AlphaFoldDB" id="A0A3P7K8X3"/>
<proteinExistence type="predicted"/>
<evidence type="ECO:0000313" key="2">
    <source>
        <dbReference type="Proteomes" id="UP000270094"/>
    </source>
</evidence>
<accession>A0A3P7K8X3</accession>